<dbReference type="AlphaFoldDB" id="A0A380L0N9"/>
<sequence length="33" mass="3761">MIIEAKHNRKMGHVTLFSDAPDKVEEFGKGIDF</sequence>
<keyword evidence="3" id="KW-1185">Reference proteome</keyword>
<dbReference type="EMBL" id="UHFT01000001">
    <property type="protein sequence ID" value="SUN79053.1"/>
    <property type="molecule type" value="Genomic_DNA"/>
</dbReference>
<evidence type="ECO:0000313" key="2">
    <source>
        <dbReference type="EMBL" id="SUN79053.1"/>
    </source>
</evidence>
<reference evidence="2" key="1">
    <citation type="submission" date="2018-06" db="EMBL/GenBank/DDBJ databases">
        <authorList>
            <consortium name="Pathogen Informatics"/>
            <person name="Doyle S."/>
        </authorList>
    </citation>
    <scope>NUCLEOTIDE SEQUENCE [LARGE SCALE GENOMIC DNA]</scope>
    <source>
        <strain evidence="2">NCTC11063</strain>
    </source>
</reference>
<comment type="caution">
    <text evidence="2">The sequence shown here is derived from an EMBL/GenBank/DDBJ whole genome shotgun (WGS) entry which is preliminary data.</text>
</comment>
<dbReference type="SUPFAM" id="SSF51246">
    <property type="entry name" value="Rudiment single hybrid motif"/>
    <property type="match status" value="1"/>
</dbReference>
<dbReference type="InterPro" id="IPR011054">
    <property type="entry name" value="Rudment_hybrid_motif"/>
</dbReference>
<organism evidence="2 3">
    <name type="scientific">Streptococcus milleri</name>
    <dbReference type="NCBI Taxonomy" id="33040"/>
    <lineage>
        <taxon>Bacteria</taxon>
        <taxon>Bacillati</taxon>
        <taxon>Bacillota</taxon>
        <taxon>Bacilli</taxon>
        <taxon>Lactobacillales</taxon>
        <taxon>Streptococcaceae</taxon>
        <taxon>Streptococcus</taxon>
    </lineage>
</organism>
<proteinExistence type="predicted"/>
<keyword evidence="2" id="KW-0456">Lyase</keyword>
<dbReference type="Pfam" id="PF17769">
    <property type="entry name" value="PurK_C"/>
    <property type="match status" value="1"/>
</dbReference>
<feature type="domain" description="Phosphoribosylaminoimidazole carboxylase C-terminal" evidence="1">
    <location>
        <begin position="4"/>
        <end position="26"/>
    </location>
</feature>
<accession>A0A380L0N9</accession>
<gene>
    <name evidence="2" type="ORF">NCTC11063_00062</name>
</gene>
<dbReference type="GO" id="GO:0004638">
    <property type="term" value="F:phosphoribosylaminoimidazole carboxylase activity"/>
    <property type="evidence" value="ECO:0007669"/>
    <property type="project" value="UniProtKB-EC"/>
</dbReference>
<protein>
    <submittedName>
        <fullName evidence="2">Phosphoribosylaminoimidazole carboxylase ATPase subunit</fullName>
        <ecNumber evidence="2">4.1.1.21</ecNumber>
    </submittedName>
</protein>
<evidence type="ECO:0000313" key="3">
    <source>
        <dbReference type="Proteomes" id="UP000255236"/>
    </source>
</evidence>
<dbReference type="Proteomes" id="UP000255236">
    <property type="component" value="Unassembled WGS sequence"/>
</dbReference>
<name>A0A380L0N9_9STRE</name>
<dbReference type="InterPro" id="IPR040686">
    <property type="entry name" value="PurK_C"/>
</dbReference>
<evidence type="ECO:0000259" key="1">
    <source>
        <dbReference type="Pfam" id="PF17769"/>
    </source>
</evidence>
<dbReference type="EC" id="4.1.1.21" evidence="2"/>